<dbReference type="PANTHER" id="PTHR42870">
    <property type="entry name" value="ACETYL-COA C-ACETYLTRANSFERASE"/>
    <property type="match status" value="1"/>
</dbReference>
<dbReference type="GO" id="GO:0016747">
    <property type="term" value="F:acyltransferase activity, transferring groups other than amino-acyl groups"/>
    <property type="evidence" value="ECO:0007669"/>
    <property type="project" value="InterPro"/>
</dbReference>
<dbReference type="Gene3D" id="3.40.47.10">
    <property type="match status" value="1"/>
</dbReference>
<evidence type="ECO:0000313" key="1">
    <source>
        <dbReference type="EMBL" id="SVB75564.1"/>
    </source>
</evidence>
<accession>A0A382GL98</accession>
<reference evidence="1" key="1">
    <citation type="submission" date="2018-05" db="EMBL/GenBank/DDBJ databases">
        <authorList>
            <person name="Lanie J.A."/>
            <person name="Ng W.-L."/>
            <person name="Kazmierczak K.M."/>
            <person name="Andrzejewski T.M."/>
            <person name="Davidsen T.M."/>
            <person name="Wayne K.J."/>
            <person name="Tettelin H."/>
            <person name="Glass J.I."/>
            <person name="Rusch D."/>
            <person name="Podicherti R."/>
            <person name="Tsui H.-C.T."/>
            <person name="Winkler M.E."/>
        </authorList>
    </citation>
    <scope>NUCLEOTIDE SEQUENCE</scope>
</reference>
<dbReference type="SUPFAM" id="SSF53901">
    <property type="entry name" value="Thiolase-like"/>
    <property type="match status" value="2"/>
</dbReference>
<evidence type="ECO:0008006" key="2">
    <source>
        <dbReference type="Google" id="ProtNLM"/>
    </source>
</evidence>
<name>A0A382GL98_9ZZZZ</name>
<protein>
    <recommendedName>
        <fullName evidence="2">Thiolase-like protein type 1 additional C-terminal domain-containing protein</fullName>
    </recommendedName>
</protein>
<dbReference type="PANTHER" id="PTHR42870:SF2">
    <property type="entry name" value="LIPID-TRANSFER PROTEIN, PUTATIVE-RELATED"/>
    <property type="match status" value="1"/>
</dbReference>
<feature type="non-terminal residue" evidence="1">
    <location>
        <position position="367"/>
    </location>
</feature>
<dbReference type="EMBL" id="UINC01056020">
    <property type="protein sequence ID" value="SVB75564.1"/>
    <property type="molecule type" value="Genomic_DNA"/>
</dbReference>
<dbReference type="PIRSF" id="PIRSF000429">
    <property type="entry name" value="Ac-CoA_Ac_transf"/>
    <property type="match status" value="1"/>
</dbReference>
<dbReference type="AlphaFoldDB" id="A0A382GL98"/>
<sequence>MSNVSAYLLGQAQKSYHNVSTADHPLLQMREIAQAALADGGVHPRHVDAIACVDPLSWTYAELAKKVSASIGCSNKVREFWKPAGGTTPQDLLHDIAASMQKGELDVAIIVGAEAMRTRRKAVRAGQDLDWPERDKSVSPMRGQRPFTSEWEAQHGLRLPIQLFPLLENAIRHANARSAEEQINIAAGLLHKNARVASDNPHAWFQDAPSAKEIASVTADNRMIAYPYNKRMNAIMDVDQAAAILVVSDRYLDSDSAQRKQAVAVLGGTGAEEVWNPIQRKSLSECLAMKVALKSTLKRGGLRVDEVDAFDFYSCFPAPIELALDALQIDFRDPRPFSITGGLAYAGGPGNNYVMHSLATAVARLRH</sequence>
<dbReference type="InterPro" id="IPR016039">
    <property type="entry name" value="Thiolase-like"/>
</dbReference>
<dbReference type="InterPro" id="IPR002155">
    <property type="entry name" value="Thiolase"/>
</dbReference>
<gene>
    <name evidence="1" type="ORF">METZ01_LOCUS228418</name>
</gene>
<proteinExistence type="predicted"/>
<organism evidence="1">
    <name type="scientific">marine metagenome</name>
    <dbReference type="NCBI Taxonomy" id="408172"/>
    <lineage>
        <taxon>unclassified sequences</taxon>
        <taxon>metagenomes</taxon>
        <taxon>ecological metagenomes</taxon>
    </lineage>
</organism>